<comment type="caution">
    <text evidence="1">The sequence shown here is derived from an EMBL/GenBank/DDBJ whole genome shotgun (WGS) entry which is preliminary data.</text>
</comment>
<dbReference type="Gene3D" id="3.40.50.450">
    <property type="match status" value="1"/>
</dbReference>
<dbReference type="PANTHER" id="PTHR31223">
    <property type="entry name" value="LOG FAMILY PROTEIN YJL055W"/>
    <property type="match status" value="1"/>
</dbReference>
<dbReference type="GeneID" id="76201411"/>
<gene>
    <name evidence="1" type="ORF">ACFQL7_18880</name>
</gene>
<name>A0ABD5YR05_9EURY</name>
<protein>
    <submittedName>
        <fullName evidence="1">TIGR00730 family Rossman fold protein</fullName>
    </submittedName>
</protein>
<dbReference type="AlphaFoldDB" id="A0ABD5YR05"/>
<dbReference type="RefSeq" id="WP_264555528.1">
    <property type="nucleotide sequence ID" value="NZ_CP109979.1"/>
</dbReference>
<organism evidence="1 2">
    <name type="scientific">Halocatena marina</name>
    <dbReference type="NCBI Taxonomy" id="2934937"/>
    <lineage>
        <taxon>Archaea</taxon>
        <taxon>Methanobacteriati</taxon>
        <taxon>Methanobacteriota</taxon>
        <taxon>Stenosarchaea group</taxon>
        <taxon>Halobacteria</taxon>
        <taxon>Halobacteriales</taxon>
        <taxon>Natronomonadaceae</taxon>
        <taxon>Halocatena</taxon>
    </lineage>
</organism>
<dbReference type="InterPro" id="IPR031100">
    <property type="entry name" value="LOG_fam"/>
</dbReference>
<reference evidence="1 2" key="1">
    <citation type="journal article" date="2019" name="Int. J. Syst. Evol. Microbiol.">
        <title>The Global Catalogue of Microorganisms (GCM) 10K type strain sequencing project: providing services to taxonomists for standard genome sequencing and annotation.</title>
        <authorList>
            <consortium name="The Broad Institute Genomics Platform"/>
            <consortium name="The Broad Institute Genome Sequencing Center for Infectious Disease"/>
            <person name="Wu L."/>
            <person name="Ma J."/>
        </authorList>
    </citation>
    <scope>NUCLEOTIDE SEQUENCE [LARGE SCALE GENOMIC DNA]</scope>
    <source>
        <strain evidence="1 2">RDMS1</strain>
    </source>
</reference>
<dbReference type="SUPFAM" id="SSF102405">
    <property type="entry name" value="MCP/YpsA-like"/>
    <property type="match status" value="1"/>
</dbReference>
<sequence length="193" mass="21027">MNSICVYCGSSLGQSSVYAERATDFADELIERDLALVYGGASVGIMGTVADAVLDAGGEAIGVIPKALEAKEVTHTGLTELHVVESMHARKQTMVDLADGFVALPGGLGTVEEIFEVLTWAQLGFHEYPCGFLNIDGYYDMLTAFLDHATSEEFVKPIHREMVVVEPTPETLLDAFASYEPPHVKKWIDREET</sequence>
<dbReference type="NCBIfam" id="TIGR00730">
    <property type="entry name" value="Rossman fold protein, TIGR00730 family"/>
    <property type="match status" value="1"/>
</dbReference>
<dbReference type="Proteomes" id="UP001596417">
    <property type="component" value="Unassembled WGS sequence"/>
</dbReference>
<dbReference type="Pfam" id="PF03641">
    <property type="entry name" value="Lysine_decarbox"/>
    <property type="match status" value="1"/>
</dbReference>
<dbReference type="PANTHER" id="PTHR31223:SF70">
    <property type="entry name" value="LOG FAMILY PROTEIN YJL055W"/>
    <property type="match status" value="1"/>
</dbReference>
<evidence type="ECO:0000313" key="1">
    <source>
        <dbReference type="EMBL" id="MFC7191649.1"/>
    </source>
</evidence>
<dbReference type="EMBL" id="JBHTAX010000001">
    <property type="protein sequence ID" value="MFC7191649.1"/>
    <property type="molecule type" value="Genomic_DNA"/>
</dbReference>
<proteinExistence type="predicted"/>
<keyword evidence="2" id="KW-1185">Reference proteome</keyword>
<accession>A0ABD5YR05</accession>
<evidence type="ECO:0000313" key="2">
    <source>
        <dbReference type="Proteomes" id="UP001596417"/>
    </source>
</evidence>
<dbReference type="InterPro" id="IPR005269">
    <property type="entry name" value="LOG"/>
</dbReference>